<sequence>VANSEDPTPDHKKLQSKRRVILSDITLKIRHEDHFHNSRLNYLEAIDHRLIQHWIDTLCVDVESGSKAYDRRCRKIKAIAEIYNKILEKTYHVPTRLRDYHVRELLEVDVDREIAEQIRYLYDLEFKRWAEKHKRKEIVFHNKVRLDEKNSGHSSRIGLFDANNELMYGLWHNTLFTRIKPSARRQYITRTRLRAAALFGQKLVIDFGYEEYLNGIAAKQVMTFLAKLYEFNKYHLTDSYDLTFCNLNPNGPMSVALNNYFVGHPLHEYYIQTTADSYLNHYDYDKLCYICPQADEPLTSYDNDTVYILPAVCHHRLDPPLSMTRVKLEGIPMKRIPVEEYGSFRDGFHLEMAEHLEILSHFRDNNDMTKAMAYYLPQSVWRDERQVLTEDQEAIKRMFYMKKIGSQRKLKIYRSVDDKV</sequence>
<evidence type="ECO:0000313" key="6">
    <source>
        <dbReference type="Proteomes" id="UP000759131"/>
    </source>
</evidence>
<dbReference type="GO" id="GO:0008168">
    <property type="term" value="F:methyltransferase activity"/>
    <property type="evidence" value="ECO:0007669"/>
    <property type="project" value="UniProtKB-KW"/>
</dbReference>
<reference evidence="5" key="1">
    <citation type="submission" date="2020-11" db="EMBL/GenBank/DDBJ databases">
        <authorList>
            <person name="Tran Van P."/>
        </authorList>
    </citation>
    <scope>NUCLEOTIDE SEQUENCE</scope>
</reference>
<feature type="non-terminal residue" evidence="5">
    <location>
        <position position="1"/>
    </location>
</feature>
<proteinExistence type="predicted"/>
<keyword evidence="6" id="KW-1185">Reference proteome</keyword>
<evidence type="ECO:0000256" key="2">
    <source>
        <dbReference type="ARBA" id="ARBA00022679"/>
    </source>
</evidence>
<accession>A0A7R9Q9N5</accession>
<organism evidence="5">
    <name type="scientific">Medioppia subpectinata</name>
    <dbReference type="NCBI Taxonomy" id="1979941"/>
    <lineage>
        <taxon>Eukaryota</taxon>
        <taxon>Metazoa</taxon>
        <taxon>Ecdysozoa</taxon>
        <taxon>Arthropoda</taxon>
        <taxon>Chelicerata</taxon>
        <taxon>Arachnida</taxon>
        <taxon>Acari</taxon>
        <taxon>Acariformes</taxon>
        <taxon>Sarcoptiformes</taxon>
        <taxon>Oribatida</taxon>
        <taxon>Brachypylina</taxon>
        <taxon>Oppioidea</taxon>
        <taxon>Oppiidae</taxon>
        <taxon>Medioppia</taxon>
    </lineage>
</organism>
<protein>
    <recommendedName>
        <fullName evidence="4">SAM-dependent MTase TRM10-type domain-containing protein</fullName>
    </recommendedName>
</protein>
<dbReference type="OrthoDB" id="9976048at2759"/>
<dbReference type="PROSITE" id="PS51675">
    <property type="entry name" value="SAM_MT_TRM10"/>
    <property type="match status" value="1"/>
</dbReference>
<dbReference type="AlphaFoldDB" id="A0A7R9Q9N5"/>
<dbReference type="InterPro" id="IPR038459">
    <property type="entry name" value="MT_TRM10-typ_sf"/>
</dbReference>
<dbReference type="InterPro" id="IPR028564">
    <property type="entry name" value="MT_TRM10-typ"/>
</dbReference>
<keyword evidence="3" id="KW-0949">S-adenosyl-L-methionine</keyword>
<dbReference type="InterPro" id="IPR007356">
    <property type="entry name" value="tRNA_m1G_MeTrfase_euk"/>
</dbReference>
<dbReference type="Gene3D" id="3.40.1280.30">
    <property type="match status" value="1"/>
</dbReference>
<gene>
    <name evidence="5" type="ORF">OSB1V03_LOCUS16521</name>
</gene>
<dbReference type="Proteomes" id="UP000759131">
    <property type="component" value="Unassembled WGS sequence"/>
</dbReference>
<dbReference type="GO" id="GO:0005654">
    <property type="term" value="C:nucleoplasm"/>
    <property type="evidence" value="ECO:0007669"/>
    <property type="project" value="TreeGrafter"/>
</dbReference>
<dbReference type="GO" id="GO:0032259">
    <property type="term" value="P:methylation"/>
    <property type="evidence" value="ECO:0007669"/>
    <property type="project" value="UniProtKB-KW"/>
</dbReference>
<feature type="domain" description="SAM-dependent MTase TRM10-type" evidence="4">
    <location>
        <begin position="189"/>
        <end position="383"/>
    </location>
</feature>
<keyword evidence="1" id="KW-0489">Methyltransferase</keyword>
<dbReference type="GO" id="GO:0005739">
    <property type="term" value="C:mitochondrion"/>
    <property type="evidence" value="ECO:0007669"/>
    <property type="project" value="TreeGrafter"/>
</dbReference>
<name>A0A7R9Q9N5_9ACAR</name>
<dbReference type="PANTHER" id="PTHR13563:SF5">
    <property type="entry name" value="TRNA METHYLTRANSFERASE 10 HOMOLOG C"/>
    <property type="match status" value="1"/>
</dbReference>
<evidence type="ECO:0000256" key="1">
    <source>
        <dbReference type="ARBA" id="ARBA00022603"/>
    </source>
</evidence>
<dbReference type="GO" id="GO:0000049">
    <property type="term" value="F:tRNA binding"/>
    <property type="evidence" value="ECO:0007669"/>
    <property type="project" value="TreeGrafter"/>
</dbReference>
<dbReference type="EMBL" id="CAJPIZ010018494">
    <property type="protein sequence ID" value="CAG2116562.1"/>
    <property type="molecule type" value="Genomic_DNA"/>
</dbReference>
<dbReference type="GO" id="GO:0097745">
    <property type="term" value="P:mitochondrial tRNA 5'-end processing"/>
    <property type="evidence" value="ECO:0007669"/>
    <property type="project" value="TreeGrafter"/>
</dbReference>
<keyword evidence="2" id="KW-0808">Transferase</keyword>
<dbReference type="PANTHER" id="PTHR13563">
    <property type="entry name" value="TRNA (GUANINE-9-) METHYLTRANSFERASE"/>
    <property type="match status" value="1"/>
</dbReference>
<dbReference type="EMBL" id="OC873069">
    <property type="protein sequence ID" value="CAD7636132.1"/>
    <property type="molecule type" value="Genomic_DNA"/>
</dbReference>
<evidence type="ECO:0000313" key="5">
    <source>
        <dbReference type="EMBL" id="CAD7636132.1"/>
    </source>
</evidence>
<dbReference type="GO" id="GO:0070131">
    <property type="term" value="P:positive regulation of mitochondrial translation"/>
    <property type="evidence" value="ECO:0007669"/>
    <property type="project" value="TreeGrafter"/>
</dbReference>
<evidence type="ECO:0000259" key="4">
    <source>
        <dbReference type="PROSITE" id="PS51675"/>
    </source>
</evidence>
<evidence type="ECO:0000256" key="3">
    <source>
        <dbReference type="ARBA" id="ARBA00022691"/>
    </source>
</evidence>